<proteinExistence type="predicted"/>
<name>A0A137NXK5_CONC2</name>
<organism evidence="1 2">
    <name type="scientific">Conidiobolus coronatus (strain ATCC 28846 / CBS 209.66 / NRRL 28638)</name>
    <name type="common">Delacroixia coronata</name>
    <dbReference type="NCBI Taxonomy" id="796925"/>
    <lineage>
        <taxon>Eukaryota</taxon>
        <taxon>Fungi</taxon>
        <taxon>Fungi incertae sedis</taxon>
        <taxon>Zoopagomycota</taxon>
        <taxon>Entomophthoromycotina</taxon>
        <taxon>Entomophthoromycetes</taxon>
        <taxon>Entomophthorales</taxon>
        <taxon>Ancylistaceae</taxon>
        <taxon>Conidiobolus</taxon>
    </lineage>
</organism>
<dbReference type="InterPro" id="IPR021047">
    <property type="entry name" value="Mannosyltransferase_CMT1"/>
</dbReference>
<dbReference type="PANTHER" id="PTHR34144:SF7">
    <property type="entry name" value="EXPORT PROTEIN (CAP59), PUTATIVE (AFU_ORTHOLOGUE AFUA_7G05020)-RELATED"/>
    <property type="match status" value="1"/>
</dbReference>
<dbReference type="OrthoDB" id="262547at2759"/>
<dbReference type="STRING" id="796925.A0A137NXK5"/>
<accession>A0A137NXK5</accession>
<dbReference type="AlphaFoldDB" id="A0A137NXK5"/>
<reference evidence="1 2" key="1">
    <citation type="journal article" date="2015" name="Genome Biol. Evol.">
        <title>Phylogenomic analyses indicate that early fungi evolved digesting cell walls of algal ancestors of land plants.</title>
        <authorList>
            <person name="Chang Y."/>
            <person name="Wang S."/>
            <person name="Sekimoto S."/>
            <person name="Aerts A.L."/>
            <person name="Choi C."/>
            <person name="Clum A."/>
            <person name="LaButti K.M."/>
            <person name="Lindquist E.A."/>
            <person name="Yee Ngan C."/>
            <person name="Ohm R.A."/>
            <person name="Salamov A.A."/>
            <person name="Grigoriev I.V."/>
            <person name="Spatafora J.W."/>
            <person name="Berbee M.L."/>
        </authorList>
    </citation>
    <scope>NUCLEOTIDE SEQUENCE [LARGE SCALE GENOMIC DNA]</scope>
    <source>
        <strain evidence="1 2">NRRL 28638</strain>
    </source>
</reference>
<gene>
    <name evidence="1" type="ORF">CONCODRAFT_26672</name>
</gene>
<evidence type="ECO:0000313" key="2">
    <source>
        <dbReference type="Proteomes" id="UP000070444"/>
    </source>
</evidence>
<feature type="non-terminal residue" evidence="1">
    <location>
        <position position="190"/>
    </location>
</feature>
<dbReference type="EMBL" id="KQ964631">
    <property type="protein sequence ID" value="KXN67515.1"/>
    <property type="molecule type" value="Genomic_DNA"/>
</dbReference>
<keyword evidence="1" id="KW-0808">Transferase</keyword>
<dbReference type="Pfam" id="PF11735">
    <property type="entry name" value="CAP59_mtransfer"/>
    <property type="match status" value="1"/>
</dbReference>
<dbReference type="PANTHER" id="PTHR34144">
    <property type="entry name" value="CHROMOSOME 8, WHOLE GENOME SHOTGUN SEQUENCE"/>
    <property type="match status" value="1"/>
</dbReference>
<keyword evidence="2" id="KW-1185">Reference proteome</keyword>
<evidence type="ECO:0000313" key="1">
    <source>
        <dbReference type="EMBL" id="KXN67515.1"/>
    </source>
</evidence>
<protein>
    <submittedName>
        <fullName evidence="1">Glycosyltransferase family 69 protein</fullName>
    </submittedName>
</protein>
<sequence length="190" mass="22764">KFYLAANLYENESTIPYWKDEVIKLSNYLGSDNIYISIVENFSGDNTKVQLREFDQELEKLGIGHTIELGYNEFTGKRENRQDERINFLKDVRNRAMEPLFKLKKQGKEYDYIIFINDIFFIAEDIIQLINSNQGDYDMVCGLDFMDRLYDLWVLRDSRGKMVSYYFPYFKTKEDKDKLYNKELIEVYSC</sequence>
<dbReference type="OMA" id="ESTIPYW"/>
<dbReference type="Proteomes" id="UP000070444">
    <property type="component" value="Unassembled WGS sequence"/>
</dbReference>
<feature type="non-terminal residue" evidence="1">
    <location>
        <position position="1"/>
    </location>
</feature>
<dbReference type="GO" id="GO:0016740">
    <property type="term" value="F:transferase activity"/>
    <property type="evidence" value="ECO:0007669"/>
    <property type="project" value="UniProtKB-KW"/>
</dbReference>